<feature type="compositionally biased region" description="Basic and acidic residues" evidence="1">
    <location>
        <begin position="72"/>
        <end position="83"/>
    </location>
</feature>
<evidence type="ECO:0000313" key="2">
    <source>
        <dbReference type="EMBL" id="KAK2880705.1"/>
    </source>
</evidence>
<dbReference type="AlphaFoldDB" id="A0AA88PBU6"/>
<gene>
    <name evidence="2" type="ORF">Q8A67_017973</name>
</gene>
<name>A0AA88PBU6_9TELE</name>
<accession>A0AA88PBU6</accession>
<keyword evidence="3" id="KW-1185">Reference proteome</keyword>
<protein>
    <submittedName>
        <fullName evidence="2">Uncharacterized protein</fullName>
    </submittedName>
</protein>
<dbReference type="EMBL" id="JAUYZG010000018">
    <property type="protein sequence ID" value="KAK2880705.1"/>
    <property type="molecule type" value="Genomic_DNA"/>
</dbReference>
<comment type="caution">
    <text evidence="2">The sequence shown here is derived from an EMBL/GenBank/DDBJ whole genome shotgun (WGS) entry which is preliminary data.</text>
</comment>
<sequence>MHPCFSWDCRLISAAEVGGALGERCDKWAEPVFARGGFEFLCKCDALRRAAQTDQKEQKHTHSCSQSHRRSGQKERGKGKEVKRLWERGEISERTQTPIPICVSSCPSRGSQYVVELRTECGRRCRKREILERRVSSGHGIAPWEGKTLVLWLRGDAFRQKTRRAFTASKPLDVCGDAEKADKKDFPHLNSAVCRTLDGLNSCALNGPRKGKAERQKESLLCWYTDGNESAIRSQAGQELLINFRFCFQLPPSVPKLPRRESHVSLSSGAKVLCLPLRILKLIVSSFSRRWAALRSSPVSTGHDVSCQLLCPLCGERELCVPLLTLRLSFSPVMSSYSGPQSGHTEITL</sequence>
<proteinExistence type="predicted"/>
<feature type="region of interest" description="Disordered" evidence="1">
    <location>
        <begin position="55"/>
        <end position="83"/>
    </location>
</feature>
<dbReference type="Proteomes" id="UP001187343">
    <property type="component" value="Unassembled WGS sequence"/>
</dbReference>
<evidence type="ECO:0000313" key="3">
    <source>
        <dbReference type="Proteomes" id="UP001187343"/>
    </source>
</evidence>
<organism evidence="2 3">
    <name type="scientific">Cirrhinus molitorella</name>
    <name type="common">mud carp</name>
    <dbReference type="NCBI Taxonomy" id="172907"/>
    <lineage>
        <taxon>Eukaryota</taxon>
        <taxon>Metazoa</taxon>
        <taxon>Chordata</taxon>
        <taxon>Craniata</taxon>
        <taxon>Vertebrata</taxon>
        <taxon>Euteleostomi</taxon>
        <taxon>Actinopterygii</taxon>
        <taxon>Neopterygii</taxon>
        <taxon>Teleostei</taxon>
        <taxon>Ostariophysi</taxon>
        <taxon>Cypriniformes</taxon>
        <taxon>Cyprinidae</taxon>
        <taxon>Labeoninae</taxon>
        <taxon>Labeonini</taxon>
        <taxon>Cirrhinus</taxon>
    </lineage>
</organism>
<evidence type="ECO:0000256" key="1">
    <source>
        <dbReference type="SAM" id="MobiDB-lite"/>
    </source>
</evidence>
<feature type="compositionally biased region" description="Basic residues" evidence="1">
    <location>
        <begin position="61"/>
        <end position="71"/>
    </location>
</feature>
<reference evidence="2" key="1">
    <citation type="submission" date="2023-08" db="EMBL/GenBank/DDBJ databases">
        <title>Chromosome-level Genome Assembly of mud carp (Cirrhinus molitorella).</title>
        <authorList>
            <person name="Liu H."/>
        </authorList>
    </citation>
    <scope>NUCLEOTIDE SEQUENCE</scope>
    <source>
        <strain evidence="2">Prfri</strain>
        <tissue evidence="2">Muscle</tissue>
    </source>
</reference>